<proteinExistence type="predicted"/>
<sequence length="572" mass="60282">MAAAAISALGTILFCAAVVAFVVLTVRPRPGSETRTVTEAAQKYARRIGIVALGTALWLPGVLQPVLRETGGELWWDGHYAVSSALVQLGAPTVFSLAVLAVGELTWPRPRGTVRTARLQHRGVRGLIPRYMTWVACFFLAYNLLILGTTLARDPGSASTQHLLTGWAPWLLLTVAAVAGVLKLISVRPVVPGTAPEADAVLRLASAHRVMRTAAGVMIMLASSGGVFLSNYPDPPGLSAGGEALRYVSLWIVFGGILTLLARAPRVPLPEPSGSGSPDAPALSPLGVKSMAASLRLTIAGPAAAGFVGIIVFALAMQHRVAAVLALAAAAVTFTALCAAAEYNHTRRIRRTLAAAEPMDADSAEFLRTPRWLMWTGTAGAALTLGVLLGAALLGPSIDRAALGYAEAEASIRSHQDAPSAGGAIIPEPFFDWRFALSSALLVLLLPLATDLVSRKVLARPALSGDRDTDLRLRRVALFRLARTSTATCLAAAGLVLTDVSRQSRWASTYNPDIPLEPPLDWLAPLVQQASAASTLLLLAAVVVAWRQFGPSHFPDDPRYAEQAELPPAQRA</sequence>
<feature type="transmembrane region" description="Helical" evidence="1">
    <location>
        <begin position="47"/>
        <end position="67"/>
    </location>
</feature>
<accession>A0ABP5AE86</accession>
<reference evidence="3" key="1">
    <citation type="journal article" date="2019" name="Int. J. Syst. Evol. Microbiol.">
        <title>The Global Catalogue of Microorganisms (GCM) 10K type strain sequencing project: providing services to taxonomists for standard genome sequencing and annotation.</title>
        <authorList>
            <consortium name="The Broad Institute Genomics Platform"/>
            <consortium name="The Broad Institute Genome Sequencing Center for Infectious Disease"/>
            <person name="Wu L."/>
            <person name="Ma J."/>
        </authorList>
    </citation>
    <scope>NUCLEOTIDE SEQUENCE [LARGE SCALE GENOMIC DNA]</scope>
    <source>
        <strain evidence="3">JCM 13316</strain>
    </source>
</reference>
<dbReference type="EMBL" id="BAAALV010000002">
    <property type="protein sequence ID" value="GAA1911610.1"/>
    <property type="molecule type" value="Genomic_DNA"/>
</dbReference>
<feature type="transmembrane region" description="Helical" evidence="1">
    <location>
        <begin position="297"/>
        <end position="316"/>
    </location>
</feature>
<keyword evidence="1" id="KW-0812">Transmembrane</keyword>
<dbReference type="Proteomes" id="UP001500784">
    <property type="component" value="Unassembled WGS sequence"/>
</dbReference>
<feature type="transmembrane region" description="Helical" evidence="1">
    <location>
        <begin position="213"/>
        <end position="232"/>
    </location>
</feature>
<dbReference type="RefSeq" id="WP_152226401.1">
    <property type="nucleotide sequence ID" value="NZ_BAAALV010000002.1"/>
</dbReference>
<evidence type="ECO:0000256" key="1">
    <source>
        <dbReference type="SAM" id="Phobius"/>
    </source>
</evidence>
<keyword evidence="3" id="KW-1185">Reference proteome</keyword>
<protein>
    <recommendedName>
        <fullName evidence="4">Copper resistance protein D domain-containing protein</fullName>
    </recommendedName>
</protein>
<comment type="caution">
    <text evidence="2">The sequence shown here is derived from an EMBL/GenBank/DDBJ whole genome shotgun (WGS) entry which is preliminary data.</text>
</comment>
<evidence type="ECO:0000313" key="2">
    <source>
        <dbReference type="EMBL" id="GAA1911610.1"/>
    </source>
</evidence>
<gene>
    <name evidence="2" type="ORF">GCM10009688_15730</name>
</gene>
<feature type="transmembrane region" description="Helical" evidence="1">
    <location>
        <begin position="322"/>
        <end position="341"/>
    </location>
</feature>
<organism evidence="2 3">
    <name type="scientific">Arthrobacter gandavensis</name>
    <dbReference type="NCBI Taxonomy" id="169960"/>
    <lineage>
        <taxon>Bacteria</taxon>
        <taxon>Bacillati</taxon>
        <taxon>Actinomycetota</taxon>
        <taxon>Actinomycetes</taxon>
        <taxon>Micrococcales</taxon>
        <taxon>Micrococcaceae</taxon>
        <taxon>Arthrobacter</taxon>
    </lineage>
</organism>
<feature type="transmembrane region" description="Helical" evidence="1">
    <location>
        <begin position="128"/>
        <end position="147"/>
    </location>
</feature>
<feature type="transmembrane region" description="Helical" evidence="1">
    <location>
        <begin position="87"/>
        <end position="107"/>
    </location>
</feature>
<keyword evidence="1" id="KW-0472">Membrane</keyword>
<keyword evidence="1" id="KW-1133">Transmembrane helix</keyword>
<name>A0ABP5AE86_9MICC</name>
<feature type="transmembrane region" description="Helical" evidence="1">
    <location>
        <begin position="167"/>
        <end position="185"/>
    </location>
</feature>
<feature type="transmembrane region" description="Helical" evidence="1">
    <location>
        <begin position="244"/>
        <end position="262"/>
    </location>
</feature>
<evidence type="ECO:0008006" key="4">
    <source>
        <dbReference type="Google" id="ProtNLM"/>
    </source>
</evidence>
<evidence type="ECO:0000313" key="3">
    <source>
        <dbReference type="Proteomes" id="UP001500784"/>
    </source>
</evidence>
<feature type="transmembrane region" description="Helical" evidence="1">
    <location>
        <begin position="6"/>
        <end position="26"/>
    </location>
</feature>
<feature type="transmembrane region" description="Helical" evidence="1">
    <location>
        <begin position="372"/>
        <end position="394"/>
    </location>
</feature>